<comment type="similarity">
    <text evidence="1">Belongs to the EMC8/EMC9 family.</text>
</comment>
<proteinExistence type="inferred from homology"/>
<evidence type="ECO:0000259" key="2">
    <source>
        <dbReference type="PROSITE" id="PS50249"/>
    </source>
</evidence>
<evidence type="ECO:0000313" key="3">
    <source>
        <dbReference type="Proteomes" id="UP000694843"/>
    </source>
</evidence>
<dbReference type="CTD" id="37635"/>
<keyword evidence="3" id="KW-1185">Reference proteome</keyword>
<dbReference type="OMA" id="LVQVINW"/>
<organism evidence="3 4">
    <name type="scientific">Hyalella azteca</name>
    <name type="common">Amphipod</name>
    <dbReference type="NCBI Taxonomy" id="294128"/>
    <lineage>
        <taxon>Eukaryota</taxon>
        <taxon>Metazoa</taxon>
        <taxon>Ecdysozoa</taxon>
        <taxon>Arthropoda</taxon>
        <taxon>Crustacea</taxon>
        <taxon>Multicrustacea</taxon>
        <taxon>Malacostraca</taxon>
        <taxon>Eumalacostraca</taxon>
        <taxon>Peracarida</taxon>
        <taxon>Amphipoda</taxon>
        <taxon>Senticaudata</taxon>
        <taxon>Talitrida</taxon>
        <taxon>Talitroidea</taxon>
        <taxon>Hyalellidae</taxon>
        <taxon>Hyalella</taxon>
    </lineage>
</organism>
<gene>
    <name evidence="4" type="primary">LOC108679307</name>
</gene>
<dbReference type="InterPro" id="IPR005366">
    <property type="entry name" value="EMC8/9"/>
</dbReference>
<accession>A0A8B7PBD2</accession>
<dbReference type="GO" id="GO:0072546">
    <property type="term" value="C:EMC complex"/>
    <property type="evidence" value="ECO:0007669"/>
    <property type="project" value="InterPro"/>
</dbReference>
<dbReference type="CDD" id="cd08060">
    <property type="entry name" value="MPN_UPF0172"/>
    <property type="match status" value="1"/>
</dbReference>
<dbReference type="KEGG" id="hazt:108679307"/>
<dbReference type="PANTHER" id="PTHR12941">
    <property type="entry name" value="ER MEMBRANE PROTEIN COMPLEX"/>
    <property type="match status" value="1"/>
</dbReference>
<dbReference type="OrthoDB" id="194468at2759"/>
<dbReference type="GeneID" id="108679307"/>
<feature type="domain" description="MPN" evidence="2">
    <location>
        <begin position="7"/>
        <end position="145"/>
    </location>
</feature>
<dbReference type="InterPro" id="IPR037518">
    <property type="entry name" value="MPN"/>
</dbReference>
<dbReference type="AlphaFoldDB" id="A0A8B7PBD2"/>
<evidence type="ECO:0000256" key="1">
    <source>
        <dbReference type="ARBA" id="ARBA00007461"/>
    </source>
</evidence>
<sequence length="205" mass="22866">MSSNNQVNIKCAALAKIVLHSARWSHLAVNGVLLGPSLDAGKTSELEIVDAVPLFHQQLSLAPMLDVALNMVETHYRSKGLQIVGYYQANEHVKDVVPDFVAMKITEKIAENYDSACLIMLDNRKVCLQMESNPLIVSQVTQDGKWKNRDKSCVTLESRSLSSVSELLQKQVHQEIVDFDLHFDDISFNWTNAPINDLINSFVAA</sequence>
<dbReference type="PROSITE" id="PS50249">
    <property type="entry name" value="MPN"/>
    <property type="match status" value="1"/>
</dbReference>
<dbReference type="PANTHER" id="PTHR12941:SF10">
    <property type="entry name" value="ER MEMBRANE PROTEIN COMPLEX SUBUNIT 8_9 HOMOLOG"/>
    <property type="match status" value="1"/>
</dbReference>
<dbReference type="RefSeq" id="XP_018023393.1">
    <property type="nucleotide sequence ID" value="XM_018167904.1"/>
</dbReference>
<dbReference type="Proteomes" id="UP000694843">
    <property type="component" value="Unplaced"/>
</dbReference>
<reference evidence="4" key="1">
    <citation type="submission" date="2025-08" db="UniProtKB">
        <authorList>
            <consortium name="RefSeq"/>
        </authorList>
    </citation>
    <scope>IDENTIFICATION</scope>
    <source>
        <tissue evidence="4">Whole organism</tissue>
    </source>
</reference>
<name>A0A8B7PBD2_HYAAZ</name>
<protein>
    <submittedName>
        <fullName evidence="4">ER membrane protein complex subunit 9</fullName>
    </submittedName>
</protein>
<dbReference type="Gene3D" id="3.40.140.10">
    <property type="entry name" value="Cytidine Deaminase, domain 2"/>
    <property type="match status" value="1"/>
</dbReference>
<evidence type="ECO:0000313" key="4">
    <source>
        <dbReference type="RefSeq" id="XP_018023393.1"/>
    </source>
</evidence>
<dbReference type="Pfam" id="PF03665">
    <property type="entry name" value="UPF0172"/>
    <property type="match status" value="1"/>
</dbReference>